<sequence length="77" mass="8435">MLTHAIEYLVVRQHGGGWAVLRGHAPIGRRYALADALDFATQLAECEAAQGRHATRVLMDQRDLGELPGGGQWRRAA</sequence>
<organism evidence="1 2">
    <name type="scientific">Dyella japonica A8</name>
    <dbReference type="NCBI Taxonomy" id="1217721"/>
    <lineage>
        <taxon>Bacteria</taxon>
        <taxon>Pseudomonadati</taxon>
        <taxon>Pseudomonadota</taxon>
        <taxon>Gammaproteobacteria</taxon>
        <taxon>Lysobacterales</taxon>
        <taxon>Rhodanobacteraceae</taxon>
        <taxon>Dyella</taxon>
    </lineage>
</organism>
<dbReference type="RefSeq" id="WP_019465839.1">
    <property type="nucleotide sequence ID" value="NZ_ALOY01000164.1"/>
</dbReference>
<reference evidence="1 2" key="1">
    <citation type="submission" date="2014-07" db="EMBL/GenBank/DDBJ databases">
        <title>Complete Genome Sequence of Dyella japonica Strain A8 Isolated from Malaysian Tropical Soil.</title>
        <authorList>
            <person name="Hui R.K.H."/>
            <person name="Chen J.-W."/>
            <person name="Chan K.-G."/>
            <person name="Leung F.C.C."/>
        </authorList>
    </citation>
    <scope>NUCLEOTIDE SEQUENCE [LARGE SCALE GENOMIC DNA]</scope>
    <source>
        <strain evidence="1 2">A8</strain>
    </source>
</reference>
<evidence type="ECO:0000313" key="2">
    <source>
        <dbReference type="Proteomes" id="UP000027987"/>
    </source>
</evidence>
<dbReference type="PATRIC" id="fig|1217721.7.peg.1177"/>
<gene>
    <name evidence="1" type="ORF">HY57_05620</name>
</gene>
<name>A0A075JXD8_9GAMM</name>
<evidence type="ECO:0000313" key="1">
    <source>
        <dbReference type="EMBL" id="AIF46776.1"/>
    </source>
</evidence>
<dbReference type="KEGG" id="dja:HY57_05620"/>
<dbReference type="OrthoDB" id="5957872at2"/>
<keyword evidence="2" id="KW-1185">Reference proteome</keyword>
<evidence type="ECO:0008006" key="3">
    <source>
        <dbReference type="Google" id="ProtNLM"/>
    </source>
</evidence>
<protein>
    <recommendedName>
        <fullName evidence="3">DUF2188 domain-containing protein</fullName>
    </recommendedName>
</protein>
<proteinExistence type="predicted"/>
<dbReference type="HOGENOM" id="CLU_2698762_0_0_6"/>
<dbReference type="EMBL" id="CP008884">
    <property type="protein sequence ID" value="AIF46776.1"/>
    <property type="molecule type" value="Genomic_DNA"/>
</dbReference>
<dbReference type="Proteomes" id="UP000027987">
    <property type="component" value="Chromosome"/>
</dbReference>
<dbReference type="AlphaFoldDB" id="A0A075JXD8"/>
<accession>A0A075JXD8</accession>